<comment type="catalytic activity">
    <reaction evidence="8">
        <text>[GlcNAc-(1-&gt;4)-Mur2Ac(oyl-L-Ala-gamma-D-Glu-L-Lys-D-Ala-D-Ala)](n)-di-trans,octa-cis-undecaprenyl diphosphate + beta-D-GlcNAc-(1-&gt;4)-Mur2Ac(oyl-L-Ala-gamma-D-Glu-L-Lys-D-Ala-D-Ala)-di-trans,octa-cis-undecaprenyl diphosphate = [GlcNAc-(1-&gt;4)-Mur2Ac(oyl-L-Ala-gamma-D-Glu-L-Lys-D-Ala-D-Ala)](n+1)-di-trans,octa-cis-undecaprenyl diphosphate + di-trans,octa-cis-undecaprenyl diphosphate + H(+)</text>
        <dbReference type="Rhea" id="RHEA:23708"/>
        <dbReference type="Rhea" id="RHEA-COMP:9602"/>
        <dbReference type="Rhea" id="RHEA-COMP:9603"/>
        <dbReference type="ChEBI" id="CHEBI:15378"/>
        <dbReference type="ChEBI" id="CHEBI:58405"/>
        <dbReference type="ChEBI" id="CHEBI:60033"/>
        <dbReference type="ChEBI" id="CHEBI:78435"/>
        <dbReference type="EC" id="2.4.99.28"/>
    </reaction>
</comment>
<dbReference type="InterPro" id="IPR036950">
    <property type="entry name" value="PBP_transglycosylase"/>
</dbReference>
<dbReference type="Gene3D" id="3.40.710.10">
    <property type="entry name" value="DD-peptidase/beta-lactamase superfamily"/>
    <property type="match status" value="1"/>
</dbReference>
<keyword evidence="3" id="KW-0645">Protease</keyword>
<evidence type="ECO:0000256" key="7">
    <source>
        <dbReference type="ARBA" id="ARBA00044770"/>
    </source>
</evidence>
<keyword evidence="10" id="KW-0812">Transmembrane</keyword>
<evidence type="ECO:0000313" key="13">
    <source>
        <dbReference type="Proteomes" id="UP001165292"/>
    </source>
</evidence>
<evidence type="ECO:0000313" key="12">
    <source>
        <dbReference type="EMBL" id="MCO7546760.1"/>
    </source>
</evidence>
<dbReference type="SUPFAM" id="SSF53955">
    <property type="entry name" value="Lysozyme-like"/>
    <property type="match status" value="1"/>
</dbReference>
<gene>
    <name evidence="12" type="ORF">NJF43_18575</name>
</gene>
<dbReference type="RefSeq" id="WP_253164572.1">
    <property type="nucleotide sequence ID" value="NZ_JAMYBS010000033.1"/>
</dbReference>
<accession>A0AA42BFD2</accession>
<feature type="region of interest" description="Disordered" evidence="9">
    <location>
        <begin position="1"/>
        <end position="31"/>
    </location>
</feature>
<dbReference type="SUPFAM" id="SSF56601">
    <property type="entry name" value="beta-lactamase/transpeptidase-like"/>
    <property type="match status" value="2"/>
</dbReference>
<feature type="transmembrane region" description="Helical" evidence="10">
    <location>
        <begin position="37"/>
        <end position="54"/>
    </location>
</feature>
<dbReference type="GO" id="GO:0030288">
    <property type="term" value="C:outer membrane-bounded periplasmic space"/>
    <property type="evidence" value="ECO:0007669"/>
    <property type="project" value="TreeGrafter"/>
</dbReference>
<proteinExistence type="predicted"/>
<dbReference type="EC" id="2.4.99.28" evidence="7"/>
<dbReference type="InterPro" id="IPR012338">
    <property type="entry name" value="Beta-lactam/transpept-like"/>
</dbReference>
<dbReference type="GO" id="GO:0009252">
    <property type="term" value="P:peptidoglycan biosynthetic process"/>
    <property type="evidence" value="ECO:0007669"/>
    <property type="project" value="TreeGrafter"/>
</dbReference>
<reference evidence="12" key="1">
    <citation type="submission" date="2022-06" db="EMBL/GenBank/DDBJ databases">
        <title>Detection of beta-lactamases in bacteria of animal origin.</title>
        <authorList>
            <person name="Mlynarcik P."/>
            <person name="Zdarska V."/>
            <person name="Chudobova H."/>
            <person name="Prochazkova P."/>
            <person name="Hricova K."/>
            <person name="Mezerova K."/>
            <person name="Bardon J."/>
            <person name="Dolejska M."/>
            <person name="Sukkar I."/>
            <person name="Kolar M."/>
        </authorList>
    </citation>
    <scope>NUCLEOTIDE SEQUENCE</scope>
    <source>
        <strain evidence="12">S 300-3</strain>
    </source>
</reference>
<evidence type="ECO:0000256" key="5">
    <source>
        <dbReference type="ARBA" id="ARBA00022679"/>
    </source>
</evidence>
<dbReference type="EMBL" id="JAMYBS010000033">
    <property type="protein sequence ID" value="MCO7546760.1"/>
    <property type="molecule type" value="Genomic_DNA"/>
</dbReference>
<dbReference type="InterPro" id="IPR050396">
    <property type="entry name" value="Glycosyltr_51/Transpeptidase"/>
</dbReference>
<feature type="domain" description="Glycosyl transferase family 51" evidence="11">
    <location>
        <begin position="162"/>
        <end position="350"/>
    </location>
</feature>
<evidence type="ECO:0000256" key="9">
    <source>
        <dbReference type="SAM" id="MobiDB-lite"/>
    </source>
</evidence>
<comment type="pathway">
    <text evidence="1">Cell wall biogenesis; peptidoglycan biosynthesis.</text>
</comment>
<dbReference type="Gene3D" id="1.10.3810.10">
    <property type="entry name" value="Biosynthetic peptidoglycan transglycosylase-like"/>
    <property type="match status" value="1"/>
</dbReference>
<evidence type="ECO:0000256" key="2">
    <source>
        <dbReference type="ARBA" id="ARBA00022645"/>
    </source>
</evidence>
<evidence type="ECO:0000256" key="6">
    <source>
        <dbReference type="ARBA" id="ARBA00023268"/>
    </source>
</evidence>
<keyword evidence="3" id="KW-0378">Hydrolase</keyword>
<keyword evidence="6" id="KW-0511">Multifunctional enzyme</keyword>
<evidence type="ECO:0000256" key="4">
    <source>
        <dbReference type="ARBA" id="ARBA00022676"/>
    </source>
</evidence>
<keyword evidence="10" id="KW-0472">Membrane</keyword>
<evidence type="ECO:0000256" key="8">
    <source>
        <dbReference type="ARBA" id="ARBA00049902"/>
    </source>
</evidence>
<protein>
    <recommendedName>
        <fullName evidence="7">peptidoglycan glycosyltransferase</fullName>
        <ecNumber evidence="7">2.4.99.28</ecNumber>
    </recommendedName>
</protein>
<feature type="compositionally biased region" description="Pro residues" evidence="9">
    <location>
        <begin position="16"/>
        <end position="27"/>
    </location>
</feature>
<dbReference type="GO" id="GO:0008955">
    <property type="term" value="F:peptidoglycan glycosyltransferase activity"/>
    <property type="evidence" value="ECO:0007669"/>
    <property type="project" value="UniProtKB-EC"/>
</dbReference>
<dbReference type="PANTHER" id="PTHR32282">
    <property type="entry name" value="BINDING PROTEIN TRANSPEPTIDASE, PUTATIVE-RELATED"/>
    <property type="match status" value="1"/>
</dbReference>
<evidence type="ECO:0000256" key="3">
    <source>
        <dbReference type="ARBA" id="ARBA00022670"/>
    </source>
</evidence>
<evidence type="ECO:0000259" key="11">
    <source>
        <dbReference type="Pfam" id="PF00912"/>
    </source>
</evidence>
<dbReference type="PANTHER" id="PTHR32282:SF24">
    <property type="entry name" value="GLYCOSYL TRANSFERASE FAMILY 51 DOMAIN-CONTAINING PROTEIN"/>
    <property type="match status" value="1"/>
</dbReference>
<feature type="region of interest" description="Disordered" evidence="9">
    <location>
        <begin position="1023"/>
        <end position="1052"/>
    </location>
</feature>
<name>A0AA42BFD2_9GAMM</name>
<keyword evidence="4" id="KW-0328">Glycosyltransferase</keyword>
<keyword evidence="2" id="KW-0121">Carboxypeptidase</keyword>
<dbReference type="InterPro" id="IPR023346">
    <property type="entry name" value="Lysozyme-like_dom_sf"/>
</dbReference>
<feature type="compositionally biased region" description="Polar residues" evidence="9">
    <location>
        <begin position="1026"/>
        <end position="1052"/>
    </location>
</feature>
<dbReference type="InterPro" id="IPR001264">
    <property type="entry name" value="Glyco_trans_51"/>
</dbReference>
<keyword evidence="5" id="KW-0808">Transferase</keyword>
<dbReference type="AlphaFoldDB" id="A0AA42BFD2"/>
<organism evidence="12 13">
    <name type="scientific">Stutzerimonas nitrititolerans</name>
    <dbReference type="NCBI Taxonomy" id="2482751"/>
    <lineage>
        <taxon>Bacteria</taxon>
        <taxon>Pseudomonadati</taxon>
        <taxon>Pseudomonadota</taxon>
        <taxon>Gammaproteobacteria</taxon>
        <taxon>Pseudomonadales</taxon>
        <taxon>Pseudomonadaceae</taxon>
        <taxon>Stutzerimonas</taxon>
    </lineage>
</organism>
<dbReference type="GO" id="GO:0004180">
    <property type="term" value="F:carboxypeptidase activity"/>
    <property type="evidence" value="ECO:0007669"/>
    <property type="project" value="UniProtKB-KW"/>
</dbReference>
<evidence type="ECO:0000256" key="10">
    <source>
        <dbReference type="SAM" id="Phobius"/>
    </source>
</evidence>
<comment type="caution">
    <text evidence="12">The sequence shown here is derived from an EMBL/GenBank/DDBJ whole genome shotgun (WGS) entry which is preliminary data.</text>
</comment>
<dbReference type="Proteomes" id="UP001165292">
    <property type="component" value="Unassembled WGS sequence"/>
</dbReference>
<evidence type="ECO:0000256" key="1">
    <source>
        <dbReference type="ARBA" id="ARBA00004752"/>
    </source>
</evidence>
<keyword evidence="10" id="KW-1133">Transmembrane helix</keyword>
<sequence>MGAVWQANRIGAAPDQPDPPTSGTPPPKRGRPLARRFVLLTTVSLLAGGGYAGWHEMQTSELQARWLSRYAASLDYRIEPGASEQVLFPDDGPFDRRLGYVDIPRFAERLLRQGFRIEAQARFSPALLEYSSRGFFVPYPEKPHAGLTLEDCTAAVLYANRYPEQLYADFESIPPLVAQSLLFIEDRGLLDAGRPRANPAVDWPRLTMAALSQIEKNLGLSGQAAGGSTLATQAEKYRHSPYGRTDSPEEKLRQMVSASVRTYREGPQTLASRQHIVLAYLNSVPLAAVPGHGEVHGLADGLRLWFGADFAEVNRLLDPRHNAGSSLAAQGLALRQVLSLLIAQRRPTHYLGAGRDELTALTDSHLRLLARDGLIPLSLRDAALARRAELRDFSREPATQAIEIAKGVSIARTRLASLLGLSLYDLDRLDLTATTPLHGPLQRQVGEYLRRLADPAFAEEVGLFGDRMLSPEKTAEVRYSFTLLERDEQGFQVRVQTDSTDQPFDINQGSKLELGSTAKLRVLTTYLEVIAELYQRHALLDRQALRQVKAEDPLSRWALDYLARNEDRSLPAMLDAAMERRYSASPAERFFTGAGMHRFSNFRHQDDHRLPTLREALRESINLPFVRLLRDLVSYSSHQLSDRAALLGDDDNPERLEYLARFADREGVVFLQRFWKKYRDKNTEQRIEVLLDGIQPTPARLAAVHRYVLPEADRARFARFLDERLPASELDDDEREALYQRYARGQYSLPDQGYIARVHPLDLWLLGYLIAHPDAGLKEIVDASAEQRQEVYGWLLRSRHKSARDSRIRIMLEVEAFTDIHRRWQRLGYPFEHLVPSLATALGSSGDQPAALAELMGIILNDGVRLPSIRIDHLRFASDTPYETHLGIATGSGERVLPREVAQTLREALANVVEGGTARRLQDSFTQVDGSALAMGGKTGTGDNRLQSVTASGRLISSRALNRTATFVFYLGPNHFGTLTAYVPGQAADNFRFTSALPVQALKGMQPILQPYLRGESLCQPREGWQQASAAPDTATSSLTQNQPRVSAASTR</sequence>
<dbReference type="Pfam" id="PF00912">
    <property type="entry name" value="Transgly"/>
    <property type="match status" value="1"/>
</dbReference>
<dbReference type="GO" id="GO:0006508">
    <property type="term" value="P:proteolysis"/>
    <property type="evidence" value="ECO:0007669"/>
    <property type="project" value="UniProtKB-KW"/>
</dbReference>